<dbReference type="GO" id="GO:0000455">
    <property type="term" value="P:enzyme-directed rRNA pseudouridine synthesis"/>
    <property type="evidence" value="ECO:0007669"/>
    <property type="project" value="UniProtKB-UniRule"/>
</dbReference>
<evidence type="ECO:0000256" key="5">
    <source>
        <dbReference type="ARBA" id="ARBA00022691"/>
    </source>
</evidence>
<dbReference type="InterPro" id="IPR007177">
    <property type="entry name" value="Tsr3_C"/>
</dbReference>
<organism evidence="10 11">
    <name type="scientific">Lentinula aciculospora</name>
    <dbReference type="NCBI Taxonomy" id="153920"/>
    <lineage>
        <taxon>Eukaryota</taxon>
        <taxon>Fungi</taxon>
        <taxon>Dikarya</taxon>
        <taxon>Basidiomycota</taxon>
        <taxon>Agaricomycotina</taxon>
        <taxon>Agaricomycetes</taxon>
        <taxon>Agaricomycetidae</taxon>
        <taxon>Agaricales</taxon>
        <taxon>Marasmiineae</taxon>
        <taxon>Omphalotaceae</taxon>
        <taxon>Lentinula</taxon>
    </lineage>
</organism>
<evidence type="ECO:0000256" key="2">
    <source>
        <dbReference type="ARBA" id="ARBA00022517"/>
    </source>
</evidence>
<comment type="caution">
    <text evidence="10">The sequence shown here is derived from an EMBL/GenBank/DDBJ whole genome shotgun (WGS) entry which is preliminary data.</text>
</comment>
<comment type="catalytic activity">
    <reaction evidence="6">
        <text>N(1)-methylpseudouridine(1191) in yeast 18S rRNA + S-adenosyl-L-methionine = N(1)-methyl-N(3)-[(3S)-3-amino-3-carboxypropyl]pseudouridine(1191) in yeast 18S rRNA + S-methyl-5'-thioadenosine + H(+)</text>
        <dbReference type="Rhea" id="RHEA:63300"/>
        <dbReference type="Rhea" id="RHEA-COMP:13852"/>
        <dbReference type="Rhea" id="RHEA-COMP:16309"/>
        <dbReference type="ChEBI" id="CHEBI:15378"/>
        <dbReference type="ChEBI" id="CHEBI:17509"/>
        <dbReference type="ChEBI" id="CHEBI:59789"/>
        <dbReference type="ChEBI" id="CHEBI:74890"/>
        <dbReference type="ChEBI" id="CHEBI:146234"/>
    </reaction>
</comment>
<dbReference type="InterPro" id="IPR007209">
    <property type="entry name" value="RNaseL-inhib-like_metal-bd_dom"/>
</dbReference>
<dbReference type="EC" id="2.5.1.157" evidence="6"/>
<accession>A0A9W9ANH7</accession>
<dbReference type="GO" id="GO:1904047">
    <property type="term" value="F:S-adenosyl-L-methionine binding"/>
    <property type="evidence" value="ECO:0007669"/>
    <property type="project" value="UniProtKB-UniRule"/>
</dbReference>
<evidence type="ECO:0000256" key="1">
    <source>
        <dbReference type="ARBA" id="ARBA00022490"/>
    </source>
</evidence>
<dbReference type="AlphaFoldDB" id="A0A9W9ANH7"/>
<evidence type="ECO:0000259" key="9">
    <source>
        <dbReference type="Pfam" id="PF04068"/>
    </source>
</evidence>
<keyword evidence="1 6" id="KW-0963">Cytoplasm</keyword>
<keyword evidence="6" id="KW-0539">Nucleus</keyword>
<dbReference type="Proteomes" id="UP001150266">
    <property type="component" value="Unassembled WGS sequence"/>
</dbReference>
<comment type="subcellular location">
    <subcellularLocation>
        <location evidence="6">Cytoplasm</location>
    </subcellularLocation>
    <subcellularLocation>
        <location evidence="6">Nucleus</location>
    </subcellularLocation>
</comment>
<feature type="compositionally biased region" description="Basic and acidic residues" evidence="7">
    <location>
        <begin position="246"/>
        <end position="255"/>
    </location>
</feature>
<feature type="region of interest" description="Disordered" evidence="7">
    <location>
        <begin position="1"/>
        <end position="68"/>
    </location>
</feature>
<feature type="domain" description="16S/18S rRNA aminocarboxypropyltransferase Tsr3 C-terminal" evidence="8">
    <location>
        <begin position="112"/>
        <end position="237"/>
    </location>
</feature>
<dbReference type="GO" id="GO:0106388">
    <property type="term" value="F:rRNA small subunit aminocarboxypropyltransferase activity"/>
    <property type="evidence" value="ECO:0007669"/>
    <property type="project" value="UniProtKB-EC"/>
</dbReference>
<protein>
    <recommendedName>
        <fullName evidence="6">18S rRNA aminocarboxypropyltransferase</fullName>
        <ecNumber evidence="6">2.5.1.157</ecNumber>
    </recommendedName>
</protein>
<feature type="compositionally biased region" description="Basic and acidic residues" evidence="7">
    <location>
        <begin position="284"/>
        <end position="297"/>
    </location>
</feature>
<dbReference type="HAMAP" id="MF_01116">
    <property type="entry name" value="TSR3"/>
    <property type="match status" value="1"/>
</dbReference>
<dbReference type="EMBL" id="JAOTPV010000003">
    <property type="protein sequence ID" value="KAJ4485442.1"/>
    <property type="molecule type" value="Genomic_DNA"/>
</dbReference>
<evidence type="ECO:0000256" key="3">
    <source>
        <dbReference type="ARBA" id="ARBA00022552"/>
    </source>
</evidence>
<name>A0A9W9ANH7_9AGAR</name>
<comment type="function">
    <text evidence="6">Aminocarboxypropyltransferase that catalyzes the aminocarboxypropyl transfer on pseudouridine at position 1191 (Psi1191) in 18S rRNA. It constitutes the last step in biosynthesis of the hypermodified N1-methyl-N3-(3-amino-3-carboxypropyl) pseudouridine (m1acp3-Psi) conserved in eukaryotic 18S rRNA.</text>
</comment>
<dbReference type="PANTHER" id="PTHR20426:SF0">
    <property type="entry name" value="18S RRNA AMINOCARBOXYPROPYLTRANSFERASE"/>
    <property type="match status" value="1"/>
</dbReference>
<dbReference type="PANTHER" id="PTHR20426">
    <property type="entry name" value="RIBOSOME BIOGENESIS PROTEIN TSR3 HOMOLOG"/>
    <property type="match status" value="1"/>
</dbReference>
<feature type="compositionally biased region" description="Basic and acidic residues" evidence="7">
    <location>
        <begin position="35"/>
        <end position="46"/>
    </location>
</feature>
<keyword evidence="11" id="KW-1185">Reference proteome</keyword>
<dbReference type="GO" id="GO:0030490">
    <property type="term" value="P:maturation of SSU-rRNA"/>
    <property type="evidence" value="ECO:0007669"/>
    <property type="project" value="TreeGrafter"/>
</dbReference>
<comment type="similarity">
    <text evidence="6">Belongs to the TDD superfamily. TSR3 family.</text>
</comment>
<evidence type="ECO:0000256" key="4">
    <source>
        <dbReference type="ARBA" id="ARBA00022679"/>
    </source>
</evidence>
<dbReference type="NCBIfam" id="NF002621">
    <property type="entry name" value="PRK02287.1"/>
    <property type="match status" value="1"/>
</dbReference>
<keyword evidence="3 6" id="KW-0698">rRNA processing</keyword>
<evidence type="ECO:0000313" key="11">
    <source>
        <dbReference type="Proteomes" id="UP001150266"/>
    </source>
</evidence>
<feature type="compositionally biased region" description="Low complexity" evidence="7">
    <location>
        <begin position="22"/>
        <end position="34"/>
    </location>
</feature>
<feature type="binding site" evidence="6">
    <location>
        <position position="89"/>
    </location>
    <ligand>
        <name>S-adenosyl-L-methionine</name>
        <dbReference type="ChEBI" id="CHEBI:59789"/>
    </ligand>
</feature>
<sequence length="313" mass="34831">MGRKNSEPSSSTSRGKRGGRAAGSKRSSRGNSGRFNRERALDERKPGSVIGSAEDELANSKGEGKEDERRIDVPVAMWDFNHCDPRRCSGKKLERLGLIKELKIGQGRFRGIVVSPKGTQVISPSDRDIILRNGLAVVECSWARLDDVPFGKIASPHERLLPYLLATNPTNYGKPWRLNCVEALAAAFYITGFDSYAEILLSGFGWGGSFIIHGRHFLEKYKRCTTAAEINAAQDRVMEELESNWEESRREKNAHANDSGEDLLFENPNHRYLSDEASVSVSGDSERESDNEGDEKPVNGPTMFDSNHDPEQM</sequence>
<feature type="binding site" evidence="6">
    <location>
        <position position="161"/>
    </location>
    <ligand>
        <name>S-adenosyl-L-methionine</name>
        <dbReference type="ChEBI" id="CHEBI:59789"/>
    </ligand>
</feature>
<evidence type="ECO:0000259" key="8">
    <source>
        <dbReference type="Pfam" id="PF04034"/>
    </source>
</evidence>
<feature type="binding site" evidence="6">
    <location>
        <position position="176"/>
    </location>
    <ligand>
        <name>S-adenosyl-L-methionine</name>
        <dbReference type="ChEBI" id="CHEBI:59789"/>
    </ligand>
</feature>
<feature type="region of interest" description="Disordered" evidence="7">
    <location>
        <begin position="243"/>
        <end position="313"/>
    </location>
</feature>
<feature type="binding site" evidence="6">
    <location>
        <position position="138"/>
    </location>
    <ligand>
        <name>S-adenosyl-L-methionine</name>
        <dbReference type="ChEBI" id="CHEBI:59789"/>
    </ligand>
</feature>
<keyword evidence="5 6" id="KW-0949">S-adenosyl-L-methionine</keyword>
<keyword evidence="2 6" id="KW-0690">Ribosome biogenesis</keyword>
<feature type="domain" description="RNase L inhibitor RLI-like possible metal-binding" evidence="9">
    <location>
        <begin position="73"/>
        <end position="106"/>
    </location>
</feature>
<proteinExistence type="inferred from homology"/>
<keyword evidence="4 6" id="KW-0808">Transferase</keyword>
<reference evidence="10" key="1">
    <citation type="submission" date="2022-08" db="EMBL/GenBank/DDBJ databases">
        <title>A Global Phylogenomic Analysis of the Shiitake Genus Lentinula.</title>
        <authorList>
            <consortium name="DOE Joint Genome Institute"/>
            <person name="Sierra-Patev S."/>
            <person name="Min B."/>
            <person name="Naranjo-Ortiz M."/>
            <person name="Looney B."/>
            <person name="Konkel Z."/>
            <person name="Slot J.C."/>
            <person name="Sakamoto Y."/>
            <person name="Steenwyk J.L."/>
            <person name="Rokas A."/>
            <person name="Carro J."/>
            <person name="Camarero S."/>
            <person name="Ferreira P."/>
            <person name="Molpeceres G."/>
            <person name="Ruiz-Duenas F.J."/>
            <person name="Serrano A."/>
            <person name="Henrissat B."/>
            <person name="Drula E."/>
            <person name="Hughes K.W."/>
            <person name="Mata J.L."/>
            <person name="Ishikawa N.K."/>
            <person name="Vargas-Isla R."/>
            <person name="Ushijima S."/>
            <person name="Smith C.A."/>
            <person name="Ahrendt S."/>
            <person name="Andreopoulos W."/>
            <person name="He G."/>
            <person name="Labutti K."/>
            <person name="Lipzen A."/>
            <person name="Ng V."/>
            <person name="Riley R."/>
            <person name="Sandor L."/>
            <person name="Barry K."/>
            <person name="Martinez A.T."/>
            <person name="Xiao Y."/>
            <person name="Gibbons J.G."/>
            <person name="Terashima K."/>
            <person name="Grigoriev I.V."/>
            <person name="Hibbett D.S."/>
        </authorList>
    </citation>
    <scope>NUCLEOTIDE SEQUENCE</scope>
    <source>
        <strain evidence="10">JLM2183</strain>
    </source>
</reference>
<evidence type="ECO:0000256" key="7">
    <source>
        <dbReference type="SAM" id="MobiDB-lite"/>
    </source>
</evidence>
<gene>
    <name evidence="6" type="primary">TSR3</name>
    <name evidence="10" type="ORF">J3R30DRAFT_3439590</name>
</gene>
<evidence type="ECO:0000313" key="10">
    <source>
        <dbReference type="EMBL" id="KAJ4485442.1"/>
    </source>
</evidence>
<dbReference type="InterPro" id="IPR022968">
    <property type="entry name" value="Tsr3-like"/>
</dbReference>
<dbReference type="Pfam" id="PF04068">
    <property type="entry name" value="Fer4_RLI"/>
    <property type="match status" value="1"/>
</dbReference>
<dbReference type="GO" id="GO:0005737">
    <property type="term" value="C:cytoplasm"/>
    <property type="evidence" value="ECO:0007669"/>
    <property type="project" value="UniProtKB-SubCell"/>
</dbReference>
<dbReference type="GO" id="GO:0005634">
    <property type="term" value="C:nucleus"/>
    <property type="evidence" value="ECO:0007669"/>
    <property type="project" value="UniProtKB-SubCell"/>
</dbReference>
<dbReference type="OrthoDB" id="10262062at2759"/>
<dbReference type="Pfam" id="PF04034">
    <property type="entry name" value="Ribo_biogen_C"/>
    <property type="match status" value="1"/>
</dbReference>
<evidence type="ECO:0000256" key="6">
    <source>
        <dbReference type="HAMAP-Rule" id="MF_03146"/>
    </source>
</evidence>
<comment type="catalytic activity">
    <reaction evidence="6">
        <text>an N(1)-methylpseudouridine in rRNA + S-adenosyl-L-methionine = N(1)-methyl-N(3)-[(3S)-3-amino-3-carboxypropyl]pseudouridine in rRNA + S-methyl-5'-thioadenosine + H(+)</text>
        <dbReference type="Rhea" id="RHEA:63296"/>
        <dbReference type="Rhea" id="RHEA-COMP:11634"/>
        <dbReference type="Rhea" id="RHEA-COMP:16310"/>
        <dbReference type="ChEBI" id="CHEBI:15378"/>
        <dbReference type="ChEBI" id="CHEBI:17509"/>
        <dbReference type="ChEBI" id="CHEBI:59789"/>
        <dbReference type="ChEBI" id="CHEBI:74890"/>
        <dbReference type="ChEBI" id="CHEBI:146234"/>
        <dbReference type="EC" id="2.5.1.157"/>
    </reaction>
</comment>